<dbReference type="PROSITE" id="PS00092">
    <property type="entry name" value="N6_MTASE"/>
    <property type="match status" value="1"/>
</dbReference>
<dbReference type="InterPro" id="IPR004398">
    <property type="entry name" value="RNA_MeTrfase_RsmD"/>
</dbReference>
<evidence type="ECO:0000256" key="1">
    <source>
        <dbReference type="ARBA" id="ARBA00022603"/>
    </source>
</evidence>
<dbReference type="Gene3D" id="3.40.50.150">
    <property type="entry name" value="Vaccinia Virus protein VP39"/>
    <property type="match status" value="1"/>
</dbReference>
<evidence type="ECO:0000313" key="3">
    <source>
        <dbReference type="EMBL" id="WBL31393.1"/>
    </source>
</evidence>
<dbReference type="GO" id="GO:0052913">
    <property type="term" value="F:16S rRNA (guanine(966)-N(2))-methyltransferase activity"/>
    <property type="evidence" value="ECO:0007669"/>
    <property type="project" value="UniProtKB-EC"/>
</dbReference>
<evidence type="ECO:0000256" key="2">
    <source>
        <dbReference type="ARBA" id="ARBA00022679"/>
    </source>
</evidence>
<evidence type="ECO:0000313" key="4">
    <source>
        <dbReference type="Proteomes" id="UP001210120"/>
    </source>
</evidence>
<accession>A0ABY7M4I1</accession>
<dbReference type="PANTHER" id="PTHR43542">
    <property type="entry name" value="METHYLTRANSFERASE"/>
    <property type="match status" value="1"/>
</dbReference>
<reference evidence="3" key="1">
    <citation type="submission" date="2022-12" db="EMBL/GenBank/DDBJ databases">
        <title>Genomic Characterization of Candidatus Phytoplasma sacchari in China.</title>
        <authorList>
            <person name="Zhang R.-Y."/>
        </authorList>
    </citation>
    <scope>NUCLEOTIDE SEQUENCE [LARGE SCALE GENOMIC DNA]</scope>
    <source>
        <strain evidence="3">SCWL1</strain>
    </source>
</reference>
<protein>
    <submittedName>
        <fullName evidence="3">16S rRNA (Guanine(966)-N(2))-methyltransferase RsmD</fullName>
        <ecNumber evidence="3">2.1.1.171</ecNumber>
    </submittedName>
</protein>
<keyword evidence="1 3" id="KW-0489">Methyltransferase</keyword>
<dbReference type="PANTHER" id="PTHR43542:SF1">
    <property type="entry name" value="METHYLTRANSFERASE"/>
    <property type="match status" value="1"/>
</dbReference>
<dbReference type="EMBL" id="CP115156">
    <property type="protein sequence ID" value="WBL31393.1"/>
    <property type="molecule type" value="Genomic_DNA"/>
</dbReference>
<dbReference type="InterPro" id="IPR029063">
    <property type="entry name" value="SAM-dependent_MTases_sf"/>
</dbReference>
<proteinExistence type="predicted"/>
<dbReference type="PIRSF" id="PIRSF004553">
    <property type="entry name" value="CHP00095"/>
    <property type="match status" value="1"/>
</dbReference>
<dbReference type="Pfam" id="PF03602">
    <property type="entry name" value="Cons_hypoth95"/>
    <property type="match status" value="1"/>
</dbReference>
<organism evidence="3 4">
    <name type="scientific">Candidatus Phytoplasma sacchari</name>
    <dbReference type="NCBI Taxonomy" id="2609813"/>
    <lineage>
        <taxon>Bacteria</taxon>
        <taxon>Bacillati</taxon>
        <taxon>Mycoplasmatota</taxon>
        <taxon>Mollicutes</taxon>
        <taxon>Acholeplasmatales</taxon>
        <taxon>Acholeplasmataceae</taxon>
        <taxon>Candidatus Phytoplasma</taxon>
        <taxon>16SrXI (Rice yellow dwarf group)</taxon>
    </lineage>
</organism>
<gene>
    <name evidence="3" type="primary">rsmD</name>
    <name evidence="3" type="ORF">O7R10_02200</name>
</gene>
<dbReference type="NCBIfam" id="TIGR00095">
    <property type="entry name" value="16S rRNA (guanine(966)-N(2))-methyltransferase RsmD"/>
    <property type="match status" value="1"/>
</dbReference>
<keyword evidence="2 3" id="KW-0808">Transferase</keyword>
<dbReference type="InterPro" id="IPR002052">
    <property type="entry name" value="DNA_methylase_N6_adenine_CS"/>
</dbReference>
<name>A0ABY7M4I1_9MOLU</name>
<dbReference type="Proteomes" id="UP001210120">
    <property type="component" value="Chromosome"/>
</dbReference>
<keyword evidence="4" id="KW-1185">Reference proteome</keyword>
<dbReference type="EC" id="2.1.1.171" evidence="3"/>
<sequence length="183" mass="21610">MIRIISGKYKGFKLKMVPSSKTKTSSHLIRKALFDTLGNFVHNTVLLDLFSGSGVYGFEALSRNAKKIYLVDHLFFSFKTIKENIKKLNLTNYEVRVFYSDAFKILKKFIKDKKKFDIIILDPPYFSNYHEKIFSYLDKVIHSNSLIIYETYHKTYLPLKISIFELIKTKKYGNKRLSYYNII</sequence>
<dbReference type="SUPFAM" id="SSF53335">
    <property type="entry name" value="S-adenosyl-L-methionine-dependent methyltransferases"/>
    <property type="match status" value="1"/>
</dbReference>